<name>A0A1S1PQI7_9ACTN</name>
<accession>A0A1S1PQI7</accession>
<dbReference type="SUPFAM" id="SSF102405">
    <property type="entry name" value="MCP/YpsA-like"/>
    <property type="match status" value="1"/>
</dbReference>
<organism evidence="3 4">
    <name type="scientific">Parafrankia soli</name>
    <dbReference type="NCBI Taxonomy" id="2599596"/>
    <lineage>
        <taxon>Bacteria</taxon>
        <taxon>Bacillati</taxon>
        <taxon>Actinomycetota</taxon>
        <taxon>Actinomycetes</taxon>
        <taxon>Frankiales</taxon>
        <taxon>Frankiaceae</taxon>
        <taxon>Parafrankia</taxon>
    </lineage>
</organism>
<dbReference type="Pfam" id="PF02481">
    <property type="entry name" value="DNA_processg_A"/>
    <property type="match status" value="1"/>
</dbReference>
<dbReference type="AlphaFoldDB" id="A0A1S1PQI7"/>
<dbReference type="InterPro" id="IPR057666">
    <property type="entry name" value="DrpA_SLOG"/>
</dbReference>
<dbReference type="Gene3D" id="3.40.50.450">
    <property type="match status" value="1"/>
</dbReference>
<keyword evidence="4" id="KW-1185">Reference proteome</keyword>
<sequence length="276" mass="28297">MSTGSDAQRHARAALTALPLDRARDADVVVRGPVTVWDTIAATHPDLDPDQLLAIHTLSGWRLICPGDDEWPTSLTLTGPAPLALWAHGAGHLAALTARAVAVTGNRSATPQGLTDATRLARDLATASPPVTVTATVSRGIARAALTAAVPHAPTLAILTGLLTTDRAPQPELLAAVAATGLVLSDAPPLRASPSPDTRDRSRRNTARHRLLATLTHTTLVCESAPGGAGVAVARAARTLGRPVLALPDSAQDLLRGGLAHPAATAADITAHLPHP</sequence>
<feature type="domain" description="Smf/DprA SLOG" evidence="2">
    <location>
        <begin position="63"/>
        <end position="263"/>
    </location>
</feature>
<dbReference type="OrthoDB" id="9785707at2"/>
<dbReference type="RefSeq" id="WP_071065721.1">
    <property type="nucleotide sequence ID" value="NZ_MAXA01000237.1"/>
</dbReference>
<evidence type="ECO:0000313" key="3">
    <source>
        <dbReference type="EMBL" id="OHV23970.1"/>
    </source>
</evidence>
<comment type="similarity">
    <text evidence="1">Belongs to the DprA/Smf family.</text>
</comment>
<protein>
    <submittedName>
        <fullName evidence="3">SMF family protein</fullName>
    </submittedName>
</protein>
<dbReference type="PANTHER" id="PTHR43022">
    <property type="entry name" value="PROTEIN SMF"/>
    <property type="match status" value="1"/>
</dbReference>
<dbReference type="GO" id="GO:0009294">
    <property type="term" value="P:DNA-mediated transformation"/>
    <property type="evidence" value="ECO:0007669"/>
    <property type="project" value="InterPro"/>
</dbReference>
<dbReference type="InterPro" id="IPR003488">
    <property type="entry name" value="DprA"/>
</dbReference>
<dbReference type="PANTHER" id="PTHR43022:SF1">
    <property type="entry name" value="PROTEIN SMF"/>
    <property type="match status" value="1"/>
</dbReference>
<proteinExistence type="inferred from homology"/>
<reference evidence="4" key="1">
    <citation type="submission" date="2016-07" db="EMBL/GenBank/DDBJ databases">
        <title>Frankia sp. NRRL B-16219 Genome sequencing.</title>
        <authorList>
            <person name="Ghodhbane-Gtari F."/>
            <person name="Swanson E."/>
            <person name="Gueddou A."/>
            <person name="Louati M."/>
            <person name="Nouioui I."/>
            <person name="Hezbri K."/>
            <person name="Abebe-Akele F."/>
            <person name="Simpson S."/>
            <person name="Morris K."/>
            <person name="Thomas K."/>
            <person name="Gtari M."/>
            <person name="Tisa L.S."/>
        </authorList>
    </citation>
    <scope>NUCLEOTIDE SEQUENCE [LARGE SCALE GENOMIC DNA]</scope>
    <source>
        <strain evidence="4">NRRL B-16219</strain>
    </source>
</reference>
<evidence type="ECO:0000313" key="4">
    <source>
        <dbReference type="Proteomes" id="UP000179769"/>
    </source>
</evidence>
<gene>
    <name evidence="3" type="ORF">BBK14_23605</name>
</gene>
<dbReference type="Proteomes" id="UP000179769">
    <property type="component" value="Unassembled WGS sequence"/>
</dbReference>
<dbReference type="EMBL" id="MAXA01000237">
    <property type="protein sequence ID" value="OHV23970.1"/>
    <property type="molecule type" value="Genomic_DNA"/>
</dbReference>
<evidence type="ECO:0000259" key="2">
    <source>
        <dbReference type="Pfam" id="PF02481"/>
    </source>
</evidence>
<comment type="caution">
    <text evidence="3">The sequence shown here is derived from an EMBL/GenBank/DDBJ whole genome shotgun (WGS) entry which is preliminary data.</text>
</comment>
<evidence type="ECO:0000256" key="1">
    <source>
        <dbReference type="ARBA" id="ARBA00006525"/>
    </source>
</evidence>